<proteinExistence type="predicted"/>
<protein>
    <submittedName>
        <fullName evidence="1">Uncharacterized protein</fullName>
    </submittedName>
</protein>
<accession>A0A2P2Q1M0</accession>
<reference evidence="1" key="1">
    <citation type="submission" date="2018-02" db="EMBL/GenBank/DDBJ databases">
        <title>Rhizophora mucronata_Transcriptome.</title>
        <authorList>
            <person name="Meera S.P."/>
            <person name="Sreeshan A."/>
            <person name="Augustine A."/>
        </authorList>
    </citation>
    <scope>NUCLEOTIDE SEQUENCE</scope>
    <source>
        <tissue evidence="1">Leaf</tissue>
    </source>
</reference>
<evidence type="ECO:0000313" key="1">
    <source>
        <dbReference type="EMBL" id="MBX60871.1"/>
    </source>
</evidence>
<dbReference type="EMBL" id="GGEC01080387">
    <property type="protein sequence ID" value="MBX60871.1"/>
    <property type="molecule type" value="Transcribed_RNA"/>
</dbReference>
<sequence length="23" mass="2514">MLGCGDNIEDKKLFAASHSVYKS</sequence>
<dbReference type="AlphaFoldDB" id="A0A2P2Q1M0"/>
<name>A0A2P2Q1M0_RHIMU</name>
<organism evidence="1">
    <name type="scientific">Rhizophora mucronata</name>
    <name type="common">Asiatic mangrove</name>
    <dbReference type="NCBI Taxonomy" id="61149"/>
    <lineage>
        <taxon>Eukaryota</taxon>
        <taxon>Viridiplantae</taxon>
        <taxon>Streptophyta</taxon>
        <taxon>Embryophyta</taxon>
        <taxon>Tracheophyta</taxon>
        <taxon>Spermatophyta</taxon>
        <taxon>Magnoliopsida</taxon>
        <taxon>eudicotyledons</taxon>
        <taxon>Gunneridae</taxon>
        <taxon>Pentapetalae</taxon>
        <taxon>rosids</taxon>
        <taxon>fabids</taxon>
        <taxon>Malpighiales</taxon>
        <taxon>Rhizophoraceae</taxon>
        <taxon>Rhizophora</taxon>
    </lineage>
</organism>